<dbReference type="AlphaFoldDB" id="A0A9W6ZV80"/>
<proteinExistence type="predicted"/>
<feature type="compositionally biased region" description="Basic residues" evidence="1">
    <location>
        <begin position="481"/>
        <end position="490"/>
    </location>
</feature>
<organism evidence="2 3">
    <name type="scientific">Triparma strigata</name>
    <dbReference type="NCBI Taxonomy" id="1606541"/>
    <lineage>
        <taxon>Eukaryota</taxon>
        <taxon>Sar</taxon>
        <taxon>Stramenopiles</taxon>
        <taxon>Ochrophyta</taxon>
        <taxon>Bolidophyceae</taxon>
        <taxon>Parmales</taxon>
        <taxon>Triparmaceae</taxon>
        <taxon>Triparma</taxon>
    </lineage>
</organism>
<evidence type="ECO:0000256" key="1">
    <source>
        <dbReference type="SAM" id="MobiDB-lite"/>
    </source>
</evidence>
<feature type="region of interest" description="Disordered" evidence="1">
    <location>
        <begin position="217"/>
        <end position="245"/>
    </location>
</feature>
<protein>
    <submittedName>
        <fullName evidence="2">Uncharacterized protein</fullName>
    </submittedName>
</protein>
<keyword evidence="3" id="KW-1185">Reference proteome</keyword>
<gene>
    <name evidence="2" type="ORF">TrST_g7722</name>
</gene>
<dbReference type="OrthoDB" id="48653at2759"/>
<accession>A0A9W6ZV80</accession>
<feature type="compositionally biased region" description="Low complexity" evidence="1">
    <location>
        <begin position="225"/>
        <end position="245"/>
    </location>
</feature>
<evidence type="ECO:0000313" key="2">
    <source>
        <dbReference type="EMBL" id="GMH57967.1"/>
    </source>
</evidence>
<evidence type="ECO:0000313" key="3">
    <source>
        <dbReference type="Proteomes" id="UP001165085"/>
    </source>
</evidence>
<dbReference type="Proteomes" id="UP001165085">
    <property type="component" value="Unassembled WGS sequence"/>
</dbReference>
<dbReference type="EMBL" id="BRXY01000050">
    <property type="protein sequence ID" value="GMH57967.1"/>
    <property type="molecule type" value="Genomic_DNA"/>
</dbReference>
<name>A0A9W6ZV80_9STRA</name>
<reference evidence="3" key="1">
    <citation type="journal article" date="2023" name="Commun. Biol.">
        <title>Genome analysis of Parmales, the sister group of diatoms, reveals the evolutionary specialization of diatoms from phago-mixotrophs to photoautotrophs.</title>
        <authorList>
            <person name="Ban H."/>
            <person name="Sato S."/>
            <person name="Yoshikawa S."/>
            <person name="Yamada K."/>
            <person name="Nakamura Y."/>
            <person name="Ichinomiya M."/>
            <person name="Sato N."/>
            <person name="Blanc-Mathieu R."/>
            <person name="Endo H."/>
            <person name="Kuwata A."/>
            <person name="Ogata H."/>
        </authorList>
    </citation>
    <scope>NUCLEOTIDE SEQUENCE [LARGE SCALE GENOMIC DNA]</scope>
    <source>
        <strain evidence="3">NIES 3701</strain>
    </source>
</reference>
<comment type="caution">
    <text evidence="2">The sequence shown here is derived from an EMBL/GenBank/DDBJ whole genome shotgun (WGS) entry which is preliminary data.</text>
</comment>
<feature type="compositionally biased region" description="Basic and acidic residues" evidence="1">
    <location>
        <begin position="455"/>
        <end position="472"/>
    </location>
</feature>
<sequence length="490" mass="56129">MAGTTADRPIDIDISSNDYSSVLRSSSEWFESLDNAHSLRISVSSVAALTGYHEFAAKDFSSKFLHLLYQDAWDQQRVDCAAVGIHLVDEKEEIEKLVKNASPARRKMKTAIIETKMGKVSSKKDMSKVLEESTKSLEDAVVQGKMTKNEARLVKDYTTSEVYKSFGITWEDVALDEYERRYRCTVHSRNENFKLWKFYEEEGEGGRGRWDEVVEAGRRRRSDNDATNDNANNGDDNTTSTTTITTTTTNTTTTTKTTRSTNPLFYLIGIADGIKDEMFINPDKKDLEDEFDDGLDFKPVIIECKHRMTRYSQRFYEVIQVVIYMLMHGADEGDLVEVLRGELEEGTEEEEEKNNTETKTIVEEKPPTNININVTRMKLRDHAIDHEYNLRNSIVPRLYDAARAVFRTRGDAHLRYRLLMAIAGEDCQAQQDFFEEVGLGDWIGEVGLLNVSERMSTDHTSRRKTEAEKLHQEGTIVDNGKKKKKRRQQT</sequence>
<feature type="region of interest" description="Disordered" evidence="1">
    <location>
        <begin position="454"/>
        <end position="490"/>
    </location>
</feature>